<accession>A0ABW3MPX3</accession>
<protein>
    <submittedName>
        <fullName evidence="2">Nitrite/sulfite reductase</fullName>
    </submittedName>
</protein>
<keyword evidence="3" id="KW-1185">Reference proteome</keyword>
<feature type="region of interest" description="Disordered" evidence="1">
    <location>
        <begin position="1"/>
        <end position="41"/>
    </location>
</feature>
<sequence>MAPPTTTPKRAKQRRGEGQWALGYREPLNPNERSKKDDNPLNVRERIENIYAHGGFGSIDPADLRGRFRWYGLYTQRKPGIDG</sequence>
<dbReference type="Gene3D" id="3.90.480.20">
    <property type="match status" value="1"/>
</dbReference>
<organism evidence="2 3">
    <name type="scientific">Kibdelosporangium lantanae</name>
    <dbReference type="NCBI Taxonomy" id="1497396"/>
    <lineage>
        <taxon>Bacteria</taxon>
        <taxon>Bacillati</taxon>
        <taxon>Actinomycetota</taxon>
        <taxon>Actinomycetes</taxon>
        <taxon>Pseudonocardiales</taxon>
        <taxon>Pseudonocardiaceae</taxon>
        <taxon>Kibdelosporangium</taxon>
    </lineage>
</organism>
<dbReference type="InterPro" id="IPR036136">
    <property type="entry name" value="Nit/Sulf_reduc_fer-like_dom_sf"/>
</dbReference>
<dbReference type="EMBL" id="JBHTIS010004304">
    <property type="protein sequence ID" value="MFD1052302.1"/>
    <property type="molecule type" value="Genomic_DNA"/>
</dbReference>
<proteinExistence type="predicted"/>
<gene>
    <name evidence="2" type="ORF">ACFQ1S_45355</name>
</gene>
<dbReference type="SUPFAM" id="SSF55124">
    <property type="entry name" value="Nitrite/Sulfite reductase N-terminal domain-like"/>
    <property type="match status" value="1"/>
</dbReference>
<comment type="caution">
    <text evidence="2">The sequence shown here is derived from an EMBL/GenBank/DDBJ whole genome shotgun (WGS) entry which is preliminary data.</text>
</comment>
<evidence type="ECO:0000313" key="3">
    <source>
        <dbReference type="Proteomes" id="UP001597045"/>
    </source>
</evidence>
<reference evidence="3" key="1">
    <citation type="journal article" date="2019" name="Int. J. Syst. Evol. Microbiol.">
        <title>The Global Catalogue of Microorganisms (GCM) 10K type strain sequencing project: providing services to taxonomists for standard genome sequencing and annotation.</title>
        <authorList>
            <consortium name="The Broad Institute Genomics Platform"/>
            <consortium name="The Broad Institute Genome Sequencing Center for Infectious Disease"/>
            <person name="Wu L."/>
            <person name="Ma J."/>
        </authorList>
    </citation>
    <scope>NUCLEOTIDE SEQUENCE [LARGE SCALE GENOMIC DNA]</scope>
    <source>
        <strain evidence="3">JCM 31486</strain>
    </source>
</reference>
<name>A0ABW3MPX3_9PSEU</name>
<feature type="non-terminal residue" evidence="2">
    <location>
        <position position="83"/>
    </location>
</feature>
<evidence type="ECO:0000256" key="1">
    <source>
        <dbReference type="SAM" id="MobiDB-lite"/>
    </source>
</evidence>
<dbReference type="Proteomes" id="UP001597045">
    <property type="component" value="Unassembled WGS sequence"/>
</dbReference>
<evidence type="ECO:0000313" key="2">
    <source>
        <dbReference type="EMBL" id="MFD1052302.1"/>
    </source>
</evidence>
<feature type="compositionally biased region" description="Basic and acidic residues" evidence="1">
    <location>
        <begin position="32"/>
        <end position="41"/>
    </location>
</feature>